<dbReference type="OrthoDB" id="4476201at2759"/>
<gene>
    <name evidence="1" type="ORF">GMOD_00003594</name>
</gene>
<evidence type="ECO:0000313" key="1">
    <source>
        <dbReference type="EMBL" id="RMZ74543.1"/>
    </source>
</evidence>
<dbReference type="EMBL" id="KE747844">
    <property type="protein sequence ID" value="RMZ74543.1"/>
    <property type="molecule type" value="Genomic_DNA"/>
</dbReference>
<protein>
    <submittedName>
        <fullName evidence="1">Heterokaryon incompatibility-domain-containing</fullName>
    </submittedName>
</protein>
<organism evidence="1 2">
    <name type="scientific">Pyrenophora seminiperda CCB06</name>
    <dbReference type="NCBI Taxonomy" id="1302712"/>
    <lineage>
        <taxon>Eukaryota</taxon>
        <taxon>Fungi</taxon>
        <taxon>Dikarya</taxon>
        <taxon>Ascomycota</taxon>
        <taxon>Pezizomycotina</taxon>
        <taxon>Dothideomycetes</taxon>
        <taxon>Pleosporomycetidae</taxon>
        <taxon>Pleosporales</taxon>
        <taxon>Pleosporineae</taxon>
        <taxon>Pleosporaceae</taxon>
        <taxon>Pyrenophora</taxon>
    </lineage>
</organism>
<name>A0A3M7MJ71_9PLEO</name>
<evidence type="ECO:0000313" key="2">
    <source>
        <dbReference type="Proteomes" id="UP000265663"/>
    </source>
</evidence>
<dbReference type="AlphaFoldDB" id="A0A3M7MJ71"/>
<sequence length="103" mass="11682">MAQVRTWCEWKLEQLKREATGLPTLPQPLPDSVLQQITPERPTQLLIAKLMFLTDRQLFNTAKGYFGLVIKGAKSGDLVCDFNTATRPHVLRKVEGEEEVSSR</sequence>
<reference evidence="1 2" key="1">
    <citation type="journal article" date="2014" name="PLoS ONE">
        <title>De novo Genome Assembly of the Fungal Plant Pathogen Pyrenophora semeniperda.</title>
        <authorList>
            <person name="Soliai M.M."/>
            <person name="Meyer S.E."/>
            <person name="Udall J.A."/>
            <person name="Elzinga D.E."/>
            <person name="Hermansen R.A."/>
            <person name="Bodily P.M."/>
            <person name="Hart A.A."/>
            <person name="Coleman C.E."/>
        </authorList>
    </citation>
    <scope>NUCLEOTIDE SEQUENCE [LARGE SCALE GENOMIC DNA]</scope>
    <source>
        <strain evidence="1 2">CCB06</strain>
        <tissue evidence="1">Mycelium</tissue>
    </source>
</reference>
<keyword evidence="2" id="KW-1185">Reference proteome</keyword>
<accession>A0A3M7MJ71</accession>
<proteinExistence type="predicted"/>
<dbReference type="Proteomes" id="UP000265663">
    <property type="component" value="Unassembled WGS sequence"/>
</dbReference>